<dbReference type="Proteomes" id="UP000267096">
    <property type="component" value="Unassembled WGS sequence"/>
</dbReference>
<dbReference type="CDD" id="cd00086">
    <property type="entry name" value="homeodomain"/>
    <property type="match status" value="1"/>
</dbReference>
<dbReference type="PRINTS" id="PR00024">
    <property type="entry name" value="HOMEOBOX"/>
</dbReference>
<evidence type="ECO:0000313" key="11">
    <source>
        <dbReference type="WBParaSite" id="ASIM_0000060401-mRNA-1"/>
    </source>
</evidence>
<dbReference type="SUPFAM" id="SSF46689">
    <property type="entry name" value="Homeodomain-like"/>
    <property type="match status" value="1"/>
</dbReference>
<feature type="DNA-binding region" description="Homeobox" evidence="5">
    <location>
        <begin position="87"/>
        <end position="127"/>
    </location>
</feature>
<dbReference type="InterPro" id="IPR009057">
    <property type="entry name" value="Homeodomain-like_sf"/>
</dbReference>
<evidence type="ECO:0000259" key="8">
    <source>
        <dbReference type="PROSITE" id="PS50071"/>
    </source>
</evidence>
<dbReference type="InterPro" id="IPR017970">
    <property type="entry name" value="Homeobox_CS"/>
</dbReference>
<reference evidence="11" key="1">
    <citation type="submission" date="2017-02" db="UniProtKB">
        <authorList>
            <consortium name="WormBaseParasite"/>
        </authorList>
    </citation>
    <scope>IDENTIFICATION</scope>
</reference>
<dbReference type="PROSITE" id="PS50071">
    <property type="entry name" value="HOMEOBOX_2"/>
    <property type="match status" value="1"/>
</dbReference>
<evidence type="ECO:0000256" key="3">
    <source>
        <dbReference type="ARBA" id="ARBA00023155"/>
    </source>
</evidence>
<evidence type="ECO:0000256" key="5">
    <source>
        <dbReference type="PROSITE-ProRule" id="PRU00108"/>
    </source>
</evidence>
<dbReference type="Gene3D" id="1.10.10.60">
    <property type="entry name" value="Homeodomain-like"/>
    <property type="match status" value="1"/>
</dbReference>
<evidence type="ECO:0000313" key="10">
    <source>
        <dbReference type="Proteomes" id="UP000267096"/>
    </source>
</evidence>
<keyword evidence="4 5" id="KW-0539">Nucleus</keyword>
<dbReference type="PANTHER" id="PTHR24333:SF9">
    <property type="entry name" value="HOMEOBOX DOMAIN-CONTAINING PROTEIN"/>
    <property type="match status" value="1"/>
</dbReference>
<evidence type="ECO:0000313" key="9">
    <source>
        <dbReference type="EMBL" id="VDK17782.1"/>
    </source>
</evidence>
<dbReference type="InterPro" id="IPR020479">
    <property type="entry name" value="HD_metazoa"/>
</dbReference>
<sequence length="190" mass="21729">MAFNITSLLDDTSRTEHFTETPNEIDETNDKGVDDEYPSRDFMPFQGHVEYAPQLPIAVDGSSVQQCASPSLLQLQMLFGFAEFRKFQHDKYLSVSKRIDLSKSLRLTETQIKTWFQNRRTKWKKQLTASLRELCKTSVYPLQITTPNPVASAINPALFRSSTLSTNFFFANRTSTTFRMSNATIQKAKP</sequence>
<proteinExistence type="predicted"/>
<protein>
    <submittedName>
        <fullName evidence="11">Homeobox protein ceh-19 (inferred by orthology to a C. elegans protein)</fullName>
    </submittedName>
</protein>
<dbReference type="OrthoDB" id="6159439at2759"/>
<reference evidence="9 10" key="2">
    <citation type="submission" date="2018-11" db="EMBL/GenBank/DDBJ databases">
        <authorList>
            <consortium name="Pathogen Informatics"/>
        </authorList>
    </citation>
    <scope>NUCLEOTIDE SEQUENCE [LARGE SCALE GENOMIC DNA]</scope>
</reference>
<feature type="region of interest" description="Disordered" evidence="7">
    <location>
        <begin position="14"/>
        <end position="34"/>
    </location>
</feature>
<dbReference type="Pfam" id="PF00046">
    <property type="entry name" value="Homeodomain"/>
    <property type="match status" value="1"/>
</dbReference>
<dbReference type="WBParaSite" id="ASIM_0000060401-mRNA-1">
    <property type="protein sequence ID" value="ASIM_0000060401-mRNA-1"/>
    <property type="gene ID" value="ASIM_0000060401"/>
</dbReference>
<evidence type="ECO:0000256" key="1">
    <source>
        <dbReference type="ARBA" id="ARBA00004123"/>
    </source>
</evidence>
<dbReference type="GO" id="GO:0005634">
    <property type="term" value="C:nucleus"/>
    <property type="evidence" value="ECO:0007669"/>
    <property type="project" value="UniProtKB-SubCell"/>
</dbReference>
<dbReference type="AlphaFoldDB" id="A0A0M3IZC2"/>
<dbReference type="InterPro" id="IPR050848">
    <property type="entry name" value="Homeobox_TF"/>
</dbReference>
<evidence type="ECO:0000256" key="7">
    <source>
        <dbReference type="SAM" id="MobiDB-lite"/>
    </source>
</evidence>
<dbReference type="GO" id="GO:0000981">
    <property type="term" value="F:DNA-binding transcription factor activity, RNA polymerase II-specific"/>
    <property type="evidence" value="ECO:0007669"/>
    <property type="project" value="InterPro"/>
</dbReference>
<dbReference type="InterPro" id="IPR001356">
    <property type="entry name" value="HD"/>
</dbReference>
<dbReference type="PROSITE" id="PS00027">
    <property type="entry name" value="HOMEOBOX_1"/>
    <property type="match status" value="1"/>
</dbReference>
<dbReference type="SMART" id="SM00389">
    <property type="entry name" value="HOX"/>
    <property type="match status" value="1"/>
</dbReference>
<evidence type="ECO:0000256" key="6">
    <source>
        <dbReference type="RuleBase" id="RU000682"/>
    </source>
</evidence>
<keyword evidence="3 5" id="KW-0371">Homeobox</keyword>
<comment type="subcellular location">
    <subcellularLocation>
        <location evidence="1 5 6">Nucleus</location>
    </subcellularLocation>
</comment>
<dbReference type="EMBL" id="UYRR01000338">
    <property type="protein sequence ID" value="VDK17782.1"/>
    <property type="molecule type" value="Genomic_DNA"/>
</dbReference>
<keyword evidence="2 5" id="KW-0238">DNA-binding</keyword>
<feature type="domain" description="Homeobox" evidence="8">
    <location>
        <begin position="85"/>
        <end position="126"/>
    </location>
</feature>
<dbReference type="GO" id="GO:0003677">
    <property type="term" value="F:DNA binding"/>
    <property type="evidence" value="ECO:0007669"/>
    <property type="project" value="UniProtKB-UniRule"/>
</dbReference>
<dbReference type="PANTHER" id="PTHR24333">
    <property type="entry name" value="HOMEO BOX HB9 LIKE A-RELATED"/>
    <property type="match status" value="1"/>
</dbReference>
<gene>
    <name evidence="9" type="ORF">ASIM_LOCUS505</name>
</gene>
<evidence type="ECO:0000256" key="4">
    <source>
        <dbReference type="ARBA" id="ARBA00023242"/>
    </source>
</evidence>
<evidence type="ECO:0000256" key="2">
    <source>
        <dbReference type="ARBA" id="ARBA00023125"/>
    </source>
</evidence>
<name>A0A0M3IZC2_ANISI</name>
<accession>A0A0M3IZC2</accession>
<organism evidence="11">
    <name type="scientific">Anisakis simplex</name>
    <name type="common">Herring worm</name>
    <dbReference type="NCBI Taxonomy" id="6269"/>
    <lineage>
        <taxon>Eukaryota</taxon>
        <taxon>Metazoa</taxon>
        <taxon>Ecdysozoa</taxon>
        <taxon>Nematoda</taxon>
        <taxon>Chromadorea</taxon>
        <taxon>Rhabditida</taxon>
        <taxon>Spirurina</taxon>
        <taxon>Ascaridomorpha</taxon>
        <taxon>Ascaridoidea</taxon>
        <taxon>Anisakidae</taxon>
        <taxon>Anisakis</taxon>
        <taxon>Anisakis simplex complex</taxon>
    </lineage>
</organism>
<keyword evidence="10" id="KW-1185">Reference proteome</keyword>